<evidence type="ECO:0000313" key="1">
    <source>
        <dbReference type="EMBL" id="SVB30093.1"/>
    </source>
</evidence>
<reference evidence="1" key="1">
    <citation type="submission" date="2018-05" db="EMBL/GenBank/DDBJ databases">
        <authorList>
            <person name="Lanie J.A."/>
            <person name="Ng W.-L."/>
            <person name="Kazmierczak K.M."/>
            <person name="Andrzejewski T.M."/>
            <person name="Davidsen T.M."/>
            <person name="Wayne K.J."/>
            <person name="Tettelin H."/>
            <person name="Glass J.I."/>
            <person name="Rusch D."/>
            <person name="Podicherti R."/>
            <person name="Tsui H.-C.T."/>
            <person name="Winkler M.E."/>
        </authorList>
    </citation>
    <scope>NUCLEOTIDE SEQUENCE</scope>
</reference>
<gene>
    <name evidence="1" type="ORF">METZ01_LOCUS182947</name>
</gene>
<dbReference type="AlphaFoldDB" id="A0A382CXP4"/>
<sequence>MLVARISVNWTVKPGNSKDLPKYGNSNEGRINPKYLDGINGIHGKLEAQGHTIVEQGKQFFLWDLQGKAVIQKFK</sequence>
<dbReference type="EMBL" id="UINC01036314">
    <property type="protein sequence ID" value="SVB30093.1"/>
    <property type="molecule type" value="Genomic_DNA"/>
</dbReference>
<accession>A0A382CXP4</accession>
<proteinExistence type="predicted"/>
<name>A0A382CXP4_9ZZZZ</name>
<organism evidence="1">
    <name type="scientific">marine metagenome</name>
    <dbReference type="NCBI Taxonomy" id="408172"/>
    <lineage>
        <taxon>unclassified sequences</taxon>
        <taxon>metagenomes</taxon>
        <taxon>ecological metagenomes</taxon>
    </lineage>
</organism>
<protein>
    <submittedName>
        <fullName evidence="1">Uncharacterized protein</fullName>
    </submittedName>
</protein>